<evidence type="ECO:0000259" key="2">
    <source>
        <dbReference type="PROSITE" id="PS50902"/>
    </source>
</evidence>
<proteinExistence type="predicted"/>
<dbReference type="EMBL" id="DTFV01000085">
    <property type="protein sequence ID" value="HGI30826.1"/>
    <property type="molecule type" value="Genomic_DNA"/>
</dbReference>
<dbReference type="GO" id="GO:0010181">
    <property type="term" value="F:FMN binding"/>
    <property type="evidence" value="ECO:0007669"/>
    <property type="project" value="InterPro"/>
</dbReference>
<dbReference type="Gene3D" id="3.40.50.360">
    <property type="match status" value="1"/>
</dbReference>
<dbReference type="PROSITE" id="PS50902">
    <property type="entry name" value="FLAVODOXIN_LIKE"/>
    <property type="match status" value="1"/>
</dbReference>
<organism evidence="3">
    <name type="scientific">Candidatus Caldatribacterium californiense</name>
    <dbReference type="NCBI Taxonomy" id="1454726"/>
    <lineage>
        <taxon>Bacteria</taxon>
        <taxon>Pseudomonadati</taxon>
        <taxon>Atribacterota</taxon>
        <taxon>Atribacteria</taxon>
        <taxon>Atribacterales</taxon>
        <taxon>Candidatus Caldatribacteriaceae</taxon>
        <taxon>Candidatus Caldatribacterium</taxon>
    </lineage>
</organism>
<comment type="caution">
    <text evidence="3">The sequence shown here is derived from an EMBL/GenBank/DDBJ whole genome shotgun (WGS) entry which is preliminary data.</text>
</comment>
<dbReference type="GO" id="GO:0003955">
    <property type="term" value="F:NAD(P)H dehydrogenase (quinone) activity"/>
    <property type="evidence" value="ECO:0007669"/>
    <property type="project" value="TreeGrafter"/>
</dbReference>
<comment type="cofactor">
    <cofactor evidence="1">
        <name>FMN</name>
        <dbReference type="ChEBI" id="CHEBI:58210"/>
    </cofactor>
</comment>
<feature type="domain" description="Flavodoxin-like" evidence="2">
    <location>
        <begin position="3"/>
        <end position="149"/>
    </location>
</feature>
<evidence type="ECO:0000313" key="3">
    <source>
        <dbReference type="EMBL" id="HGI30826.1"/>
    </source>
</evidence>
<dbReference type="InterPro" id="IPR008254">
    <property type="entry name" value="Flavodoxin/NO_synth"/>
</dbReference>
<name>A0A7V3YHA6_9BACT</name>
<dbReference type="PANTHER" id="PTHR30546">
    <property type="entry name" value="FLAVODOXIN-RELATED PROTEIN WRBA-RELATED"/>
    <property type="match status" value="1"/>
</dbReference>
<dbReference type="AlphaFoldDB" id="A0A7V3YHA6"/>
<dbReference type="GO" id="GO:0009055">
    <property type="term" value="F:electron transfer activity"/>
    <property type="evidence" value="ECO:0007669"/>
    <property type="project" value="InterPro"/>
</dbReference>
<reference evidence="3" key="1">
    <citation type="journal article" date="2020" name="mSystems">
        <title>Genome- and Community-Level Interaction Insights into Carbon Utilization and Element Cycling Functions of Hydrothermarchaeota in Hydrothermal Sediment.</title>
        <authorList>
            <person name="Zhou Z."/>
            <person name="Liu Y."/>
            <person name="Xu W."/>
            <person name="Pan J."/>
            <person name="Luo Z.H."/>
            <person name="Li M."/>
        </authorList>
    </citation>
    <scope>NUCLEOTIDE SEQUENCE [LARGE SCALE GENOMIC DNA]</scope>
    <source>
        <strain evidence="3">SpSt-747</strain>
    </source>
</reference>
<dbReference type="PROSITE" id="PS00201">
    <property type="entry name" value="FLAVODOXIN"/>
    <property type="match status" value="1"/>
</dbReference>
<protein>
    <submittedName>
        <fullName evidence="3">Flavodoxin family protein</fullName>
    </submittedName>
</protein>
<accession>A0A7V3YHA6</accession>
<evidence type="ECO:0000256" key="1">
    <source>
        <dbReference type="ARBA" id="ARBA00001917"/>
    </source>
</evidence>
<gene>
    <name evidence="3" type="ORF">ENV30_05905</name>
</gene>
<dbReference type="SUPFAM" id="SSF52218">
    <property type="entry name" value="Flavoproteins"/>
    <property type="match status" value="1"/>
</dbReference>
<dbReference type="InterPro" id="IPR029039">
    <property type="entry name" value="Flavoprotein-like_sf"/>
</dbReference>
<dbReference type="InterPro" id="IPR001226">
    <property type="entry name" value="Flavodoxin_CS"/>
</dbReference>
<dbReference type="InterPro" id="IPR026816">
    <property type="entry name" value="Flavodoxin_dom"/>
</dbReference>
<sequence>MKALVLYYSRTGVTEKMARTIAQSLQEEGIPVDLFNVTQFPLESLPSYDLIVVGSPTYYGTMAAEVKKFLDESVRFHGDLEGRIGGAFASSANPAGGNETTVLSILEALLIHGMVVKGMSEGSHYGPVAVEEFDRRAEEECRTYARDLARLTKALRPRKEGQ</sequence>
<dbReference type="Pfam" id="PF12724">
    <property type="entry name" value="Flavodoxin_5"/>
    <property type="match status" value="1"/>
</dbReference>
<dbReference type="PANTHER" id="PTHR30546:SF57">
    <property type="entry name" value="FLAVODOXIN FAMILY PROTEIN"/>
    <property type="match status" value="1"/>
</dbReference>
<dbReference type="GO" id="GO:0016020">
    <property type="term" value="C:membrane"/>
    <property type="evidence" value="ECO:0007669"/>
    <property type="project" value="TreeGrafter"/>
</dbReference>